<feature type="transmembrane region" description="Helical" evidence="1">
    <location>
        <begin position="1320"/>
        <end position="1338"/>
    </location>
</feature>
<feature type="transmembrane region" description="Helical" evidence="1">
    <location>
        <begin position="1651"/>
        <end position="1672"/>
    </location>
</feature>
<dbReference type="KEGG" id="ptm:GSPATT00018503001"/>
<evidence type="ECO:0000256" key="1">
    <source>
        <dbReference type="SAM" id="Phobius"/>
    </source>
</evidence>
<evidence type="ECO:0008006" key="4">
    <source>
        <dbReference type="Google" id="ProtNLM"/>
    </source>
</evidence>
<dbReference type="eggNOG" id="KOG3525">
    <property type="taxonomic scope" value="Eukaryota"/>
</dbReference>
<dbReference type="EMBL" id="CT868496">
    <property type="protein sequence ID" value="CAK84285.1"/>
    <property type="molecule type" value="Genomic_DNA"/>
</dbReference>
<dbReference type="RefSeq" id="XP_001451682.1">
    <property type="nucleotide sequence ID" value="XM_001451645.1"/>
</dbReference>
<feature type="transmembrane region" description="Helical" evidence="1">
    <location>
        <begin position="1579"/>
        <end position="1605"/>
    </location>
</feature>
<reference evidence="2 3" key="1">
    <citation type="journal article" date="2006" name="Nature">
        <title>Global trends of whole-genome duplications revealed by the ciliate Paramecium tetraurelia.</title>
        <authorList>
            <consortium name="Genoscope"/>
            <person name="Aury J.-M."/>
            <person name="Jaillon O."/>
            <person name="Duret L."/>
            <person name="Noel B."/>
            <person name="Jubin C."/>
            <person name="Porcel B.M."/>
            <person name="Segurens B."/>
            <person name="Daubin V."/>
            <person name="Anthouard V."/>
            <person name="Aiach N."/>
            <person name="Arnaiz O."/>
            <person name="Billaut A."/>
            <person name="Beisson J."/>
            <person name="Blanc I."/>
            <person name="Bouhouche K."/>
            <person name="Camara F."/>
            <person name="Duharcourt S."/>
            <person name="Guigo R."/>
            <person name="Gogendeau D."/>
            <person name="Katinka M."/>
            <person name="Keller A.-M."/>
            <person name="Kissmehl R."/>
            <person name="Klotz C."/>
            <person name="Koll F."/>
            <person name="Le Moue A."/>
            <person name="Lepere C."/>
            <person name="Malinsky S."/>
            <person name="Nowacki M."/>
            <person name="Nowak J.K."/>
            <person name="Plattner H."/>
            <person name="Poulain J."/>
            <person name="Ruiz F."/>
            <person name="Serrano V."/>
            <person name="Zagulski M."/>
            <person name="Dessen P."/>
            <person name="Betermier M."/>
            <person name="Weissenbach J."/>
            <person name="Scarpelli C."/>
            <person name="Schachter V."/>
            <person name="Sperling L."/>
            <person name="Meyer E."/>
            <person name="Cohen J."/>
            <person name="Wincker P."/>
        </authorList>
    </citation>
    <scope>NUCLEOTIDE SEQUENCE [LARGE SCALE GENOMIC DNA]</scope>
    <source>
        <strain evidence="2 3">Stock d4-2</strain>
    </source>
</reference>
<feature type="transmembrane region" description="Helical" evidence="1">
    <location>
        <begin position="1464"/>
        <end position="1485"/>
    </location>
</feature>
<dbReference type="GeneID" id="5037467"/>
<evidence type="ECO:0000313" key="3">
    <source>
        <dbReference type="Proteomes" id="UP000000600"/>
    </source>
</evidence>
<keyword evidence="1" id="KW-0812">Transmembrane</keyword>
<dbReference type="HOGENOM" id="CLU_002683_1_0_1"/>
<dbReference type="OrthoDB" id="317423at2759"/>
<keyword evidence="1" id="KW-0472">Membrane</keyword>
<protein>
    <recommendedName>
        <fullName evidence="4">Transmembrane protein</fullName>
    </recommendedName>
</protein>
<gene>
    <name evidence="2" type="ORF">GSPATT00018503001</name>
</gene>
<dbReference type="Proteomes" id="UP000000600">
    <property type="component" value="Unassembled WGS sequence"/>
</dbReference>
<name>A0DML8_PARTE</name>
<dbReference type="PANTHER" id="PTHR11319">
    <property type="entry name" value="G PROTEIN-COUPLED RECEPTOR-RELATED"/>
    <property type="match status" value="1"/>
</dbReference>
<evidence type="ECO:0000313" key="2">
    <source>
        <dbReference type="EMBL" id="CAK84285.1"/>
    </source>
</evidence>
<keyword evidence="3" id="KW-1185">Reference proteome</keyword>
<accession>A0DML8</accession>
<dbReference type="STRING" id="5888.A0DML8"/>
<keyword evidence="1" id="KW-1133">Transmembrane helix</keyword>
<feature type="transmembrane region" description="Helical" evidence="1">
    <location>
        <begin position="1515"/>
        <end position="1541"/>
    </location>
</feature>
<feature type="transmembrane region" description="Helical" evidence="1">
    <location>
        <begin position="1427"/>
        <end position="1452"/>
    </location>
</feature>
<feature type="transmembrane region" description="Helical" evidence="1">
    <location>
        <begin position="1376"/>
        <end position="1400"/>
    </location>
</feature>
<sequence length="1755" mass="202210">MRIEGQLTQPFLLVLQLKVLYFDQVTISQVLFLIRNRLEFVFQNRGQSIDFDIIDTNFYSDRTNPIKLQWSSDNFLKFDLNNVNIFDLIIKNSLIFSIISSDEGELITLKNLQLSNCIFNNSTLLYFSNMRRLIRIDSLIITTCQFYSSSIITINLNSNEFADIFINNVEIKDSFFQDSNFLNSNGNSTINVNKFSLTKSSLNGCRMISFSKSFYFHDIILKENLLKDTQFLVSLATTFMDSEIRINNFIILENQVSNFSAFITEVKYENNNVNIKLEDFLFENNIQDPEDHYQFLLKLTCYTLQINNIELKNTYDVRFFSIFATPIIRVENMLYENQNQQEKVAIKFGCLQNNQISSQLLLVSGFSNLIFQQIQIINQFSIDQSIISIQSNPLINFNAIESIVISHVTFLGNILIKQKLGLYYSLIQIYSEKTQILSMNNVNFKENMFHQYLTDPSDNYASLILINSVQGKIIMTNIICSSNALTNSSSSFISIFSNTITFETFQTLNHNYLEAEIWSKYYQVQISNQYTQNEITQIIKNAFNIETIGGALQITSTQLNFANGLFSNIIAASSLIFNINLQGNGIVIIKNCDIPNAQTQSISSSQVDGAITINAKGSLLAVEIENLTLKDVQDKLSSAIFSIYPSPTKNDILLNKIYAQNCFSLSSILKMLIMDQVSIQNLHISQTDTALFLYLQSIGTLNPIEIQKVISDNAIINIIGCKLEMKGFQIEGIILSGIIKIVDYNEIFFANSNFYNISTFYPLNILEFSQSNLLGANLLLNKISILNVNSFSTKKTQLNYINSNVQLNINQYTFISKDVTQSNSEQISINQFFEEILANSNQKGSLIHLKSITNQTQFSLRKISVINNDCQHCWNGLIYFELTDIKVIKLKEINCLMNFIKSYGCILAISDSSLDKQIYIDHSIFMSNHGTKGTGVQVQNLRVALQNTRIINNIADEKGGGIYFNQNSQRFLLNQTLICQNQAQEGGGVYLEGNSSLNVENFKQSIILFNFADVSSSNINELPSHLALQINYQEMHSQRQSLNNESVYVLQLNPYKIISQDHMRRTNYLTIPSGQTLINYQLYNPKIQQYIAYFNEISIILKNSMNEQQTLNLINSSCNLTQQSFDVSTYSLQETTHTQEIAYDSIIHKFNIGLSKFNFDPYTQNDKIQEILIQCKTEYQDSVFSYKMRVKSFFCQLGEFYVSGGCQTCQSEQGFYSVTYNTTKCSIFDKTKVDAITSNKIQLKPGYWRPNYISDYIELCYKSTSKCLGGWAIGDKTCNKGHLGGLCEECDKFNLRGDGQFFKNQQQLECQQCQELLKRLIAFLLISFWAILSTLLTIKSIEKSNQLFTSLKLKQKFADILFNLNQDHESILLKLFLNYIWIFSLIFTFNIRFSFSLGFLKQSSDTSYFMANYFECFLSEIHGTELIYSRIILTIVLIISQIIIIYLGFQLLSLLTDYKYQSRILSITILYLYIQNYASVINQFFSILAARTISQIDYIQGDVSLLYGTNTHIKWIYGFVVPGSVLLVIILPFSMYTYLFFKKDKLNKIKYRRHIGYLFNEYSGKTYFWEWIKLWKKTIIIIILIYFETDIFLKATLLGLCLLIYQFISQRFKPYHLQRFNLLDIQAGQLCSSAIFLAAVKYICDQQDNSIISGVIQTIIILISLVLSFPFVRDILKVYYKKLKPQILSSLLSVFLASQPNSKYTKYLSKNLEHLKQKEERVKNNFYKLRQAFFKKKYKENYQQIIPLILDQISN</sequence>
<proteinExistence type="predicted"/>
<dbReference type="PANTHER" id="PTHR11319:SF35">
    <property type="entry name" value="OUTER MEMBRANE PROTEIN PMPC-RELATED"/>
    <property type="match status" value="1"/>
</dbReference>
<dbReference type="InParanoid" id="A0DML8"/>
<organism evidence="2 3">
    <name type="scientific">Paramecium tetraurelia</name>
    <dbReference type="NCBI Taxonomy" id="5888"/>
    <lineage>
        <taxon>Eukaryota</taxon>
        <taxon>Sar</taxon>
        <taxon>Alveolata</taxon>
        <taxon>Ciliophora</taxon>
        <taxon>Intramacronucleata</taxon>
        <taxon>Oligohymenophorea</taxon>
        <taxon>Peniculida</taxon>
        <taxon>Parameciidae</taxon>
        <taxon>Paramecium</taxon>
    </lineage>
</organism>
<dbReference type="OMA" id="FFCQLGE"/>